<evidence type="ECO:0000313" key="2">
    <source>
        <dbReference type="EMBL" id="GMH18946.1"/>
    </source>
</evidence>
<proteinExistence type="predicted"/>
<keyword evidence="3" id="KW-1185">Reference proteome</keyword>
<accession>A0AAD3XWQ6</accession>
<dbReference type="AlphaFoldDB" id="A0AAD3XWQ6"/>
<dbReference type="EMBL" id="BSYO01000020">
    <property type="protein sequence ID" value="GMH18946.1"/>
    <property type="molecule type" value="Genomic_DNA"/>
</dbReference>
<feature type="region of interest" description="Disordered" evidence="1">
    <location>
        <begin position="83"/>
        <end position="102"/>
    </location>
</feature>
<gene>
    <name evidence="2" type="ORF">Nepgr_020787</name>
</gene>
<comment type="caution">
    <text evidence="2">The sequence shown here is derived from an EMBL/GenBank/DDBJ whole genome shotgun (WGS) entry which is preliminary data.</text>
</comment>
<dbReference type="Proteomes" id="UP001279734">
    <property type="component" value="Unassembled WGS sequence"/>
</dbReference>
<name>A0AAD3XWQ6_NEPGR</name>
<evidence type="ECO:0000313" key="3">
    <source>
        <dbReference type="Proteomes" id="UP001279734"/>
    </source>
</evidence>
<evidence type="ECO:0000256" key="1">
    <source>
        <dbReference type="SAM" id="MobiDB-lite"/>
    </source>
</evidence>
<sequence length="102" mass="11052">MMQLKCFVNVDVTAVKRDLIASDDAVCNRGRHSLQSRISGTEDGTTRIWQTGLLTHNDSGPIPPSGPIRKVKAGADEAYQKIKDLGITNEGKAEEKEDDGNA</sequence>
<reference evidence="2" key="1">
    <citation type="submission" date="2023-05" db="EMBL/GenBank/DDBJ databases">
        <title>Nepenthes gracilis genome sequencing.</title>
        <authorList>
            <person name="Fukushima K."/>
        </authorList>
    </citation>
    <scope>NUCLEOTIDE SEQUENCE</scope>
    <source>
        <strain evidence="2">SING2019-196</strain>
    </source>
</reference>
<protein>
    <submittedName>
        <fullName evidence="2">Uncharacterized protein</fullName>
    </submittedName>
</protein>
<organism evidence="2 3">
    <name type="scientific">Nepenthes gracilis</name>
    <name type="common">Slender pitcher plant</name>
    <dbReference type="NCBI Taxonomy" id="150966"/>
    <lineage>
        <taxon>Eukaryota</taxon>
        <taxon>Viridiplantae</taxon>
        <taxon>Streptophyta</taxon>
        <taxon>Embryophyta</taxon>
        <taxon>Tracheophyta</taxon>
        <taxon>Spermatophyta</taxon>
        <taxon>Magnoliopsida</taxon>
        <taxon>eudicotyledons</taxon>
        <taxon>Gunneridae</taxon>
        <taxon>Pentapetalae</taxon>
        <taxon>Caryophyllales</taxon>
        <taxon>Nepenthaceae</taxon>
        <taxon>Nepenthes</taxon>
    </lineage>
</organism>